<dbReference type="InterPro" id="IPR001610">
    <property type="entry name" value="PAC"/>
</dbReference>
<evidence type="ECO:0000313" key="5">
    <source>
        <dbReference type="EMBL" id="MEC5384507.1"/>
    </source>
</evidence>
<feature type="transmembrane region" description="Helical" evidence="1">
    <location>
        <begin position="50"/>
        <end position="71"/>
    </location>
</feature>
<feature type="transmembrane region" description="Helical" evidence="1">
    <location>
        <begin position="28"/>
        <end position="44"/>
    </location>
</feature>
<dbReference type="SUPFAM" id="SSF55785">
    <property type="entry name" value="PYP-like sensor domain (PAS domain)"/>
    <property type="match status" value="2"/>
</dbReference>
<dbReference type="InterPro" id="IPR000160">
    <property type="entry name" value="GGDEF_dom"/>
</dbReference>
<gene>
    <name evidence="5" type="ORF">VVD49_02170</name>
</gene>
<dbReference type="NCBIfam" id="TIGR00229">
    <property type="entry name" value="sensory_box"/>
    <property type="match status" value="1"/>
</dbReference>
<dbReference type="InterPro" id="IPR035965">
    <property type="entry name" value="PAS-like_dom_sf"/>
</dbReference>
<dbReference type="PROSITE" id="PS50113">
    <property type="entry name" value="PAC"/>
    <property type="match status" value="1"/>
</dbReference>
<dbReference type="Pfam" id="PF12860">
    <property type="entry name" value="PAS_7"/>
    <property type="match status" value="1"/>
</dbReference>
<keyword evidence="1" id="KW-0472">Membrane</keyword>
<feature type="domain" description="GGDEF" evidence="4">
    <location>
        <begin position="443"/>
        <end position="576"/>
    </location>
</feature>
<dbReference type="PANTHER" id="PTHR44757">
    <property type="entry name" value="DIGUANYLATE CYCLASE DGCP"/>
    <property type="match status" value="1"/>
</dbReference>
<keyword evidence="6" id="KW-1185">Reference proteome</keyword>
<keyword evidence="5" id="KW-0548">Nucleotidyltransferase</keyword>
<dbReference type="InterPro" id="IPR052155">
    <property type="entry name" value="Biofilm_reg_signaling"/>
</dbReference>
<keyword evidence="1" id="KW-0812">Transmembrane</keyword>
<evidence type="ECO:0000256" key="1">
    <source>
        <dbReference type="SAM" id="Phobius"/>
    </source>
</evidence>
<evidence type="ECO:0000259" key="4">
    <source>
        <dbReference type="PROSITE" id="PS50887"/>
    </source>
</evidence>
<protein>
    <submittedName>
        <fullName evidence="5">Diguanylate cyclase</fullName>
        <ecNumber evidence="5">2.7.7.65</ecNumber>
    </submittedName>
</protein>
<dbReference type="Pfam" id="PF00990">
    <property type="entry name" value="GGDEF"/>
    <property type="match status" value="1"/>
</dbReference>
<organism evidence="5 6">
    <name type="scientific">Uliginosibacterium silvisoli</name>
    <dbReference type="NCBI Taxonomy" id="3114758"/>
    <lineage>
        <taxon>Bacteria</taxon>
        <taxon>Pseudomonadati</taxon>
        <taxon>Pseudomonadota</taxon>
        <taxon>Betaproteobacteria</taxon>
        <taxon>Rhodocyclales</taxon>
        <taxon>Zoogloeaceae</taxon>
        <taxon>Uliginosibacterium</taxon>
    </lineage>
</organism>
<keyword evidence="1" id="KW-1133">Transmembrane helix</keyword>
<dbReference type="InterPro" id="IPR000014">
    <property type="entry name" value="PAS"/>
</dbReference>
<comment type="caution">
    <text evidence="5">The sequence shown here is derived from an EMBL/GenBank/DDBJ whole genome shotgun (WGS) entry which is preliminary data.</text>
</comment>
<dbReference type="PROSITE" id="PS50112">
    <property type="entry name" value="PAS"/>
    <property type="match status" value="1"/>
</dbReference>
<dbReference type="InterPro" id="IPR029787">
    <property type="entry name" value="Nucleotide_cyclase"/>
</dbReference>
<dbReference type="SMART" id="SM00091">
    <property type="entry name" value="PAS"/>
    <property type="match status" value="2"/>
</dbReference>
<dbReference type="InterPro" id="IPR043128">
    <property type="entry name" value="Rev_trsase/Diguanyl_cyclase"/>
</dbReference>
<dbReference type="GO" id="GO:0052621">
    <property type="term" value="F:diguanylate cyclase activity"/>
    <property type="evidence" value="ECO:0007669"/>
    <property type="project" value="UniProtKB-EC"/>
</dbReference>
<dbReference type="Pfam" id="PF08448">
    <property type="entry name" value="PAS_4"/>
    <property type="match status" value="1"/>
</dbReference>
<dbReference type="PANTHER" id="PTHR44757:SF2">
    <property type="entry name" value="BIOFILM ARCHITECTURE MAINTENANCE PROTEIN MBAA"/>
    <property type="match status" value="1"/>
</dbReference>
<proteinExistence type="predicted"/>
<sequence>MIVPFLFDKSGHQAAMQSPLRWRMARRIYAGGASLLVCAVTAWASEGSVLHIVTLSLSLGGLVLLAVLLAFRMARGTSVGRVQELREKVDMAIKLQTTPVLPHGGWSAFDELGDTIALWAQGAEQRAENLREEVAWYRRLAEDSLGIEAYFSRGGRLLWLNPAAERVTGYALHECFESTDLVDLWVYVKDRPLMKELARRGLAGEAREDHELRIQHRDGSLRWYACRWNVNRNREGEIVGVRFSAQDIQRRKDVELKLLETVAALRRAQALKEHYLKRSNDEKMRLSSLLDTVEQGILFVDRDRRIVYINQPCIEMWQLSSREAIVGTRDMLLIERTQNMRANDAEYMRHIEEVIASRQNSLQFDILLSDGRIVSEVSAVVPSADGSKPIGRVWVFEDVTEARYAEQRLTELAERDPLTGLYNRRRFLEEMERHLADGVRRTEQVGLMSFDLDGFKAINDTFGHQAGDEVLIRLAAEIGSIVRRNEMFFRLGGDEFAILVANTSTERMEQLARRVLDKAGGLIFNFDGTLASVTVSVGIAIAPDHAQTVDTLIAAADRAMYQAKMQGKNRCEIATPPAAPV</sequence>
<dbReference type="InterPro" id="IPR013656">
    <property type="entry name" value="PAS_4"/>
</dbReference>
<dbReference type="Gene3D" id="3.30.450.20">
    <property type="entry name" value="PAS domain"/>
    <property type="match status" value="2"/>
</dbReference>
<evidence type="ECO:0000259" key="3">
    <source>
        <dbReference type="PROSITE" id="PS50113"/>
    </source>
</evidence>
<dbReference type="SMART" id="SM00267">
    <property type="entry name" value="GGDEF"/>
    <property type="match status" value="1"/>
</dbReference>
<feature type="domain" description="PAS" evidence="2">
    <location>
        <begin position="282"/>
        <end position="325"/>
    </location>
</feature>
<dbReference type="CDD" id="cd00130">
    <property type="entry name" value="PAS"/>
    <property type="match status" value="2"/>
</dbReference>
<dbReference type="SMART" id="SM00086">
    <property type="entry name" value="PAC"/>
    <property type="match status" value="2"/>
</dbReference>
<dbReference type="SUPFAM" id="SSF55073">
    <property type="entry name" value="Nucleotide cyclase"/>
    <property type="match status" value="1"/>
</dbReference>
<dbReference type="InterPro" id="IPR000700">
    <property type="entry name" value="PAS-assoc_C"/>
</dbReference>
<keyword evidence="5" id="KW-0808">Transferase</keyword>
<accession>A0ABU6JYK9</accession>
<dbReference type="RefSeq" id="WP_327597483.1">
    <property type="nucleotide sequence ID" value="NZ_JAYXHS010000001.1"/>
</dbReference>
<evidence type="ECO:0000313" key="6">
    <source>
        <dbReference type="Proteomes" id="UP001331561"/>
    </source>
</evidence>
<dbReference type="Gene3D" id="3.30.70.270">
    <property type="match status" value="1"/>
</dbReference>
<evidence type="ECO:0000259" key="2">
    <source>
        <dbReference type="PROSITE" id="PS50112"/>
    </source>
</evidence>
<dbReference type="NCBIfam" id="TIGR00254">
    <property type="entry name" value="GGDEF"/>
    <property type="match status" value="1"/>
</dbReference>
<name>A0ABU6JYK9_9RHOO</name>
<reference evidence="5 6" key="1">
    <citation type="submission" date="2024-01" db="EMBL/GenBank/DDBJ databases">
        <title>Uliginosibacterium soil sp. nov.</title>
        <authorList>
            <person name="Lv Y."/>
        </authorList>
    </citation>
    <scope>NUCLEOTIDE SEQUENCE [LARGE SCALE GENOMIC DNA]</scope>
    <source>
        <strain evidence="5 6">H3</strain>
    </source>
</reference>
<feature type="domain" description="PAC" evidence="3">
    <location>
        <begin position="208"/>
        <end position="260"/>
    </location>
</feature>
<dbReference type="PROSITE" id="PS50887">
    <property type="entry name" value="GGDEF"/>
    <property type="match status" value="1"/>
</dbReference>
<dbReference type="Proteomes" id="UP001331561">
    <property type="component" value="Unassembled WGS sequence"/>
</dbReference>
<dbReference type="EMBL" id="JAYXHS010000001">
    <property type="protein sequence ID" value="MEC5384507.1"/>
    <property type="molecule type" value="Genomic_DNA"/>
</dbReference>
<dbReference type="EC" id="2.7.7.65" evidence="5"/>
<dbReference type="CDD" id="cd01949">
    <property type="entry name" value="GGDEF"/>
    <property type="match status" value="1"/>
</dbReference>